<evidence type="ECO:0000313" key="2">
    <source>
        <dbReference type="EMBL" id="AIB03204.1"/>
    </source>
</evidence>
<evidence type="ECO:0000256" key="1">
    <source>
        <dbReference type="SAM" id="Coils"/>
    </source>
</evidence>
<dbReference type="EMBL" id="KJ705001">
    <property type="protein sequence ID" value="AIB03204.1"/>
    <property type="molecule type" value="Genomic_DNA"/>
</dbReference>
<name>A0A060D332_9GAMA</name>
<dbReference type="Proteomes" id="UP000121539">
    <property type="component" value="Segment"/>
</dbReference>
<reference evidence="2 3" key="1">
    <citation type="journal article" date="2014" name="J. Gen. Virol.">
        <title>Novel gammaherpesvirus functions encoded by bovine herpesvirus 6 (bovine lymphotropic virus).</title>
        <authorList>
            <person name="Jia J."/>
            <person name="Delhon G."/>
            <person name="Tulman E.R."/>
            <person name="Diel D.G."/>
            <person name="Osorio F.A."/>
            <person name="Wen X."/>
            <person name="Kutish G.F."/>
            <person name="Rock D.L."/>
        </authorList>
    </citation>
    <scope>NUCLEOTIDE SEQUENCE [LARGE SCALE GENOMIC DNA]</scope>
    <source>
        <strain evidence="2">Pennsylvania 47</strain>
    </source>
</reference>
<accession>A0A060D332</accession>
<keyword evidence="3" id="KW-1185">Reference proteome</keyword>
<gene>
    <name evidence="2" type="primary">Bov6</name>
    <name evidence="2" type="ORF">BoHV6Bov6</name>
</gene>
<organism evidence="2 3">
    <name type="scientific">Bovine gammaherpesvirus 6</name>
    <dbReference type="NCBI Taxonomy" id="1504288"/>
    <lineage>
        <taxon>Viruses</taxon>
        <taxon>Duplodnaviria</taxon>
        <taxon>Heunggongvirae</taxon>
        <taxon>Peploviricota</taxon>
        <taxon>Herviviricetes</taxon>
        <taxon>Herpesvirales</taxon>
        <taxon>Orthoherpesviridae</taxon>
        <taxon>Gammaherpesvirinae</taxon>
        <taxon>Macavirus</taxon>
        <taxon>Macavirus bovinegamma6</taxon>
    </lineage>
</organism>
<dbReference type="KEGG" id="vg:19620183"/>
<dbReference type="RefSeq" id="YP_009042028.1">
    <property type="nucleotide sequence ID" value="NC_024303.1"/>
</dbReference>
<proteinExistence type="predicted"/>
<evidence type="ECO:0000313" key="3">
    <source>
        <dbReference type="Proteomes" id="UP000121539"/>
    </source>
</evidence>
<protein>
    <submittedName>
        <fullName evidence="2">Bov6</fullName>
    </submittedName>
</protein>
<feature type="coiled-coil region" evidence="1">
    <location>
        <begin position="219"/>
        <end position="246"/>
    </location>
</feature>
<dbReference type="GeneID" id="19620183"/>
<sequence length="272" mass="30809">METKECIREPVSLTVSNAPAVSSSQCQGVQVTCSMDNGPVTIPTFFQAQSSTSCQQSQQVKMPKPETTTIHNSCSSSDVEDIEIVSEQFSGDEPCSPSAYAAQMAQMRMRGYDSSEVTDPKTLFKMRWIQQEKQLEAAATGKKNKSKDLQGKIEETLAVFQSSDETPTMSYMPLGPRGKRKTKEEYLQRIKECTSQKELSRLKNRLNAKIFREKVTKMMADSLQDIKEKNQTIEKLRNQNIVLLTENNHLKSYIFNLQGQLLGRYKQQKNII</sequence>
<keyword evidence="1" id="KW-0175">Coiled coil</keyword>